<comment type="caution">
    <text evidence="1">The sequence shown here is derived from an EMBL/GenBank/DDBJ whole genome shotgun (WGS) entry which is preliminary data.</text>
</comment>
<dbReference type="InterPro" id="IPR011050">
    <property type="entry name" value="Pectin_lyase_fold/virulence"/>
</dbReference>
<dbReference type="SUPFAM" id="SSF51126">
    <property type="entry name" value="Pectin lyase-like"/>
    <property type="match status" value="1"/>
</dbReference>
<protein>
    <submittedName>
        <fullName evidence="1">Uncharacterized protein</fullName>
    </submittedName>
</protein>
<name>A0A3B0CVH3_9BACL</name>
<dbReference type="EMBL" id="RBAH01000002">
    <property type="protein sequence ID" value="RKN86356.1"/>
    <property type="molecule type" value="Genomic_DNA"/>
</dbReference>
<proteinExistence type="predicted"/>
<accession>A0A3B0CVH3</accession>
<keyword evidence="2" id="KW-1185">Reference proteome</keyword>
<sequence>MLSQQTTDVRISGKWFDTPAPCVDMNKSSNHIVEGNRIHNCLYWGIDVRTSSSIVISNNH</sequence>
<dbReference type="InterPro" id="IPR012334">
    <property type="entry name" value="Pectin_lyas_fold"/>
</dbReference>
<dbReference type="AlphaFoldDB" id="A0A3B0CVH3"/>
<organism evidence="1 2">
    <name type="scientific">Paenibacillus ginsengarvi</name>
    <dbReference type="NCBI Taxonomy" id="400777"/>
    <lineage>
        <taxon>Bacteria</taxon>
        <taxon>Bacillati</taxon>
        <taxon>Bacillota</taxon>
        <taxon>Bacilli</taxon>
        <taxon>Bacillales</taxon>
        <taxon>Paenibacillaceae</taxon>
        <taxon>Paenibacillus</taxon>
    </lineage>
</organism>
<evidence type="ECO:0000313" key="2">
    <source>
        <dbReference type="Proteomes" id="UP000282311"/>
    </source>
</evidence>
<gene>
    <name evidence="1" type="ORF">D7M11_04910</name>
</gene>
<reference evidence="1 2" key="1">
    <citation type="journal article" date="2007" name="Int. J. Syst. Evol. Microbiol.">
        <title>Paenibacillus ginsengarvi sp. nov., isolated from soil from ginseng cultivation.</title>
        <authorList>
            <person name="Yoon M.H."/>
            <person name="Ten L.N."/>
            <person name="Im W.T."/>
        </authorList>
    </citation>
    <scope>NUCLEOTIDE SEQUENCE [LARGE SCALE GENOMIC DNA]</scope>
    <source>
        <strain evidence="1 2">KCTC 13059</strain>
    </source>
</reference>
<dbReference type="InterPro" id="IPR022441">
    <property type="entry name" value="Para_beta_helix_rpt-2"/>
</dbReference>
<dbReference type="Gene3D" id="2.160.20.10">
    <property type="entry name" value="Single-stranded right-handed beta-helix, Pectin lyase-like"/>
    <property type="match status" value="1"/>
</dbReference>
<evidence type="ECO:0000313" key="1">
    <source>
        <dbReference type="EMBL" id="RKN86356.1"/>
    </source>
</evidence>
<dbReference type="Proteomes" id="UP000282311">
    <property type="component" value="Unassembled WGS sequence"/>
</dbReference>
<dbReference type="NCBIfam" id="TIGR03804">
    <property type="entry name" value="para_beta_helix"/>
    <property type="match status" value="1"/>
</dbReference>